<reference evidence="1" key="1">
    <citation type="submission" date="2022-09" db="EMBL/GenBank/DDBJ databases">
        <authorList>
            <person name="Yuan C."/>
            <person name="Ke Z."/>
        </authorList>
    </citation>
    <scope>NUCLEOTIDE SEQUENCE</scope>
    <source>
        <strain evidence="1">LB-8</strain>
    </source>
</reference>
<accession>A0A9X2XUZ1</accession>
<name>A0A9X2XUZ1_9BACT</name>
<reference evidence="1" key="2">
    <citation type="submission" date="2023-04" db="EMBL/GenBank/DDBJ databases">
        <title>Paracnuella aquatica gen. nov., sp. nov., a member of the family Chitinophagaceae isolated from a hot spring.</title>
        <authorList>
            <person name="Wang C."/>
        </authorList>
    </citation>
    <scope>NUCLEOTIDE SEQUENCE</scope>
    <source>
        <strain evidence="1">LB-8</strain>
    </source>
</reference>
<proteinExistence type="predicted"/>
<gene>
    <name evidence="1" type="ORF">OCK74_08465</name>
</gene>
<evidence type="ECO:0000313" key="1">
    <source>
        <dbReference type="EMBL" id="MCU7549145.1"/>
    </source>
</evidence>
<dbReference type="EMBL" id="JAOTIF010000004">
    <property type="protein sequence ID" value="MCU7549145.1"/>
    <property type="molecule type" value="Genomic_DNA"/>
</dbReference>
<dbReference type="AlphaFoldDB" id="A0A9X2XUZ1"/>
<organism evidence="1 2">
    <name type="scientific">Paraflavisolibacter caeni</name>
    <dbReference type="NCBI Taxonomy" id="2982496"/>
    <lineage>
        <taxon>Bacteria</taxon>
        <taxon>Pseudomonadati</taxon>
        <taxon>Bacteroidota</taxon>
        <taxon>Chitinophagia</taxon>
        <taxon>Chitinophagales</taxon>
        <taxon>Chitinophagaceae</taxon>
        <taxon>Paraflavisolibacter</taxon>
    </lineage>
</organism>
<dbReference type="Proteomes" id="UP001155483">
    <property type="component" value="Unassembled WGS sequence"/>
</dbReference>
<comment type="caution">
    <text evidence="1">The sequence shown here is derived from an EMBL/GenBank/DDBJ whole genome shotgun (WGS) entry which is preliminary data.</text>
</comment>
<evidence type="ECO:0000313" key="2">
    <source>
        <dbReference type="Proteomes" id="UP001155483"/>
    </source>
</evidence>
<keyword evidence="2" id="KW-1185">Reference proteome</keyword>
<protein>
    <submittedName>
        <fullName evidence="1">Uncharacterized protein</fullName>
    </submittedName>
</protein>
<sequence length="82" mass="9388">MDSRKTLVVTETFRQILLELHEAKEKASLLYDDDGLTRADDFIQEYKADGDNSYILLENGQKILINRVIAVNGTFLSQYSEC</sequence>
<dbReference type="RefSeq" id="WP_279296587.1">
    <property type="nucleotide sequence ID" value="NZ_JAOTIF010000004.1"/>
</dbReference>